<dbReference type="RefSeq" id="WP_115882220.1">
    <property type="nucleotide sequence ID" value="NZ_QTTQ01000012.1"/>
</dbReference>
<keyword evidence="2" id="KW-1185">Reference proteome</keyword>
<dbReference type="Proteomes" id="UP000256429">
    <property type="component" value="Unassembled WGS sequence"/>
</dbReference>
<evidence type="ECO:0000313" key="2">
    <source>
        <dbReference type="Proteomes" id="UP000256429"/>
    </source>
</evidence>
<reference evidence="1 2" key="1">
    <citation type="submission" date="2018-08" db="EMBL/GenBank/DDBJ databases">
        <title>Genomic Encyclopedia of Type Strains, Phase III (KMG-III): the genomes of soil and plant-associated and newly described type strains.</title>
        <authorList>
            <person name="Whitman W."/>
        </authorList>
    </citation>
    <scope>NUCLEOTIDE SEQUENCE [LARGE SCALE GENOMIC DNA]</scope>
    <source>
        <strain evidence="1 2">325-5</strain>
    </source>
</reference>
<organism evidence="1 2">
    <name type="scientific">Lutibacter oceani</name>
    <dbReference type="NCBI Taxonomy" id="1853311"/>
    <lineage>
        <taxon>Bacteria</taxon>
        <taxon>Pseudomonadati</taxon>
        <taxon>Bacteroidota</taxon>
        <taxon>Flavobacteriia</taxon>
        <taxon>Flavobacteriales</taxon>
        <taxon>Flavobacteriaceae</taxon>
        <taxon>Lutibacter</taxon>
    </lineage>
</organism>
<protein>
    <recommendedName>
        <fullName evidence="3">Carboxypeptidase-like protein</fullName>
    </recommendedName>
</protein>
<accession>A0A3D9RJ20</accession>
<dbReference type="SUPFAM" id="SSF49464">
    <property type="entry name" value="Carboxypeptidase regulatory domain-like"/>
    <property type="match status" value="1"/>
</dbReference>
<sequence>MKLKLTNLTLIVFIAVKSFSQENSIAITGIVSSENKTIGDVHVINLNNRYGTISNINGEFEILVKENDVLFFSSIQYQNLKITISKDHLKNKFLNIILVLLVNDLDEVFLHGLTGSLDLDSKNTPEDTIPKANFVFKLSDLKKKLPGDEFGYLSNVNAETFTNPLYLRGGGQGSAYNKQLEKERALKKELKKKKNFPYQLKKELGLDFFTNDLKILEEKIYNFISYCEYRDILEKYYANNVLEVIEILKEESTKYNKIEK</sequence>
<comment type="caution">
    <text evidence="1">The sequence shown here is derived from an EMBL/GenBank/DDBJ whole genome shotgun (WGS) entry which is preliminary data.</text>
</comment>
<dbReference type="AlphaFoldDB" id="A0A3D9RJ20"/>
<name>A0A3D9RJ20_9FLAO</name>
<proteinExistence type="predicted"/>
<evidence type="ECO:0000313" key="1">
    <source>
        <dbReference type="EMBL" id="REE79850.1"/>
    </source>
</evidence>
<evidence type="ECO:0008006" key="3">
    <source>
        <dbReference type="Google" id="ProtNLM"/>
    </source>
</evidence>
<dbReference type="InterPro" id="IPR008969">
    <property type="entry name" value="CarboxyPept-like_regulatory"/>
</dbReference>
<dbReference type="OrthoDB" id="1417583at2"/>
<gene>
    <name evidence="1" type="ORF">BX611_2748</name>
</gene>
<dbReference type="EMBL" id="QTTQ01000012">
    <property type="protein sequence ID" value="REE79850.1"/>
    <property type="molecule type" value="Genomic_DNA"/>
</dbReference>